<accession>A0A2K3KBD8</accession>
<proteinExistence type="predicted"/>
<reference evidence="1 2" key="1">
    <citation type="journal article" date="2014" name="Am. J. Bot.">
        <title>Genome assembly and annotation for red clover (Trifolium pratense; Fabaceae).</title>
        <authorList>
            <person name="Istvanek J."/>
            <person name="Jaros M."/>
            <person name="Krenek A."/>
            <person name="Repkova J."/>
        </authorList>
    </citation>
    <scope>NUCLEOTIDE SEQUENCE [LARGE SCALE GENOMIC DNA]</scope>
    <source>
        <strain evidence="2">cv. Tatra</strain>
        <tissue evidence="1">Young leaves</tissue>
    </source>
</reference>
<evidence type="ECO:0000313" key="2">
    <source>
        <dbReference type="Proteomes" id="UP000236291"/>
    </source>
</evidence>
<dbReference type="Proteomes" id="UP000236291">
    <property type="component" value="Unassembled WGS sequence"/>
</dbReference>
<reference evidence="1 2" key="2">
    <citation type="journal article" date="2017" name="Front. Plant Sci.">
        <title>Gene Classification and Mining of Molecular Markers Useful in Red Clover (Trifolium pratense) Breeding.</title>
        <authorList>
            <person name="Istvanek J."/>
            <person name="Dluhosova J."/>
            <person name="Dluhos P."/>
            <person name="Patkova L."/>
            <person name="Nedelnik J."/>
            <person name="Repkova J."/>
        </authorList>
    </citation>
    <scope>NUCLEOTIDE SEQUENCE [LARGE SCALE GENOMIC DNA]</scope>
    <source>
        <strain evidence="2">cv. Tatra</strain>
        <tissue evidence="1">Young leaves</tissue>
    </source>
</reference>
<name>A0A2K3KBD8_TRIPR</name>
<evidence type="ECO:0000313" key="1">
    <source>
        <dbReference type="EMBL" id="PNX63615.1"/>
    </source>
</evidence>
<organism evidence="1 2">
    <name type="scientific">Trifolium pratense</name>
    <name type="common">Red clover</name>
    <dbReference type="NCBI Taxonomy" id="57577"/>
    <lineage>
        <taxon>Eukaryota</taxon>
        <taxon>Viridiplantae</taxon>
        <taxon>Streptophyta</taxon>
        <taxon>Embryophyta</taxon>
        <taxon>Tracheophyta</taxon>
        <taxon>Spermatophyta</taxon>
        <taxon>Magnoliopsida</taxon>
        <taxon>eudicotyledons</taxon>
        <taxon>Gunneridae</taxon>
        <taxon>Pentapetalae</taxon>
        <taxon>rosids</taxon>
        <taxon>fabids</taxon>
        <taxon>Fabales</taxon>
        <taxon>Fabaceae</taxon>
        <taxon>Papilionoideae</taxon>
        <taxon>50 kb inversion clade</taxon>
        <taxon>NPAAA clade</taxon>
        <taxon>Hologalegina</taxon>
        <taxon>IRL clade</taxon>
        <taxon>Trifolieae</taxon>
        <taxon>Trifolium</taxon>
    </lineage>
</organism>
<sequence length="221" mass="25279">MKVTLCFFKIDNIKLFNSDADWRIKELQAKIGCSTGYLRVPFDEKSEDAIRTMLGTHALRTSVINFLMNNFDNPDSQISSLCHYLSYTISWSGDMRVFTVMNKWLLKAKSPVLSGSRVKLEVDNLEETIKAIASHTYPQYFSHLCSASELFHLDVSRFPNLFYVALVLEKGWDDAVTEYYCKHINIAGVTYKTVCELLKVHRKAMANNRVSTRCMPTIPGI</sequence>
<comment type="caution">
    <text evidence="1">The sequence shown here is derived from an EMBL/GenBank/DDBJ whole genome shotgun (WGS) entry which is preliminary data.</text>
</comment>
<dbReference type="EMBL" id="ASHM01090916">
    <property type="protein sequence ID" value="PNX63615.1"/>
    <property type="molecule type" value="Genomic_DNA"/>
</dbReference>
<gene>
    <name evidence="1" type="ORF">L195_g053592</name>
</gene>
<protein>
    <submittedName>
        <fullName evidence="1">Uncharacterized protein</fullName>
    </submittedName>
</protein>
<dbReference type="AlphaFoldDB" id="A0A2K3KBD8"/>